<feature type="compositionally biased region" description="Acidic residues" evidence="1">
    <location>
        <begin position="64"/>
        <end position="79"/>
    </location>
</feature>
<evidence type="ECO:0000256" key="1">
    <source>
        <dbReference type="SAM" id="MobiDB-lite"/>
    </source>
</evidence>
<feature type="compositionally biased region" description="Polar residues" evidence="1">
    <location>
        <begin position="1"/>
        <end position="12"/>
    </location>
</feature>
<name>A0AAV3QHH4_LITER</name>
<evidence type="ECO:0000313" key="3">
    <source>
        <dbReference type="Proteomes" id="UP001454036"/>
    </source>
</evidence>
<organism evidence="2 3">
    <name type="scientific">Lithospermum erythrorhizon</name>
    <name type="common">Purple gromwell</name>
    <name type="synonym">Lithospermum officinale var. erythrorhizon</name>
    <dbReference type="NCBI Taxonomy" id="34254"/>
    <lineage>
        <taxon>Eukaryota</taxon>
        <taxon>Viridiplantae</taxon>
        <taxon>Streptophyta</taxon>
        <taxon>Embryophyta</taxon>
        <taxon>Tracheophyta</taxon>
        <taxon>Spermatophyta</taxon>
        <taxon>Magnoliopsida</taxon>
        <taxon>eudicotyledons</taxon>
        <taxon>Gunneridae</taxon>
        <taxon>Pentapetalae</taxon>
        <taxon>asterids</taxon>
        <taxon>lamiids</taxon>
        <taxon>Boraginales</taxon>
        <taxon>Boraginaceae</taxon>
        <taxon>Boraginoideae</taxon>
        <taxon>Lithospermeae</taxon>
        <taxon>Lithospermum</taxon>
    </lineage>
</organism>
<keyword evidence="3" id="KW-1185">Reference proteome</keyword>
<sequence length="566" mass="62916">MGNELGNQNSTETKGEEDEAIQGKENFQPAKDGIKGENHIIPEGESKDYHHKADLPACLSPDPEVPETVEIELDDEEPQNLDKVLEGHMQEEESPGQDYPTVQMDAQRDEHNSETCLQNGGVGTKVDDIKVPEKKPILTEKDEEFETHESNIISRQEPEGESDSSERESEGIQEMSSTGNIEETVLQINTGHCVNFLTENEDFHGKWKGDDTEQETIFTSNYHEKYDDSIDDIAGGNNIGTEENGDFLPLVKLTDSTESKLENEKPEALIDHGKLTNHQPAFAERKNEIEEIEKVAYSVPITDSSQVADEGGKEVEINSNEVENEAFSTENVTVGDRIPKEQIPQSQLYGEGNILIVTGEELELKHQIPLKIPSENDIIPEMPNSQFGNGEMNALESSISEAPEINGRSSIQSNQDLPCNRIELTKCPSFDFGIPLDARSEESDQTPFLQPRKSLFRSLSISSKTANDRHSLDYESIVVGEKKIRVERSDSCHSSAPLHSIMKEETNNAEIFSQKNKSNDSNMKGEDDSGRSMKVELESSSPFNAGSRKTRSSFFSTCLCCSTAIN</sequence>
<feature type="compositionally biased region" description="Basic and acidic residues" evidence="1">
    <location>
        <begin position="523"/>
        <end position="537"/>
    </location>
</feature>
<feature type="compositionally biased region" description="Basic and acidic residues" evidence="1">
    <location>
        <begin position="125"/>
        <end position="140"/>
    </location>
</feature>
<dbReference type="AlphaFoldDB" id="A0AAV3QHH4"/>
<dbReference type="EMBL" id="BAABME010004494">
    <property type="protein sequence ID" value="GAA0162557.1"/>
    <property type="molecule type" value="Genomic_DNA"/>
</dbReference>
<gene>
    <name evidence="2" type="ORF">LIER_18623</name>
</gene>
<accession>A0AAV3QHH4</accession>
<dbReference type="Proteomes" id="UP001454036">
    <property type="component" value="Unassembled WGS sequence"/>
</dbReference>
<reference evidence="2 3" key="1">
    <citation type="submission" date="2024-01" db="EMBL/GenBank/DDBJ databases">
        <title>The complete chloroplast genome sequence of Lithospermum erythrorhizon: insights into the phylogenetic relationship among Boraginaceae species and the maternal lineages of purple gromwells.</title>
        <authorList>
            <person name="Okada T."/>
            <person name="Watanabe K."/>
        </authorList>
    </citation>
    <scope>NUCLEOTIDE SEQUENCE [LARGE SCALE GENOMIC DNA]</scope>
</reference>
<protein>
    <submittedName>
        <fullName evidence="2">Uncharacterized protein</fullName>
    </submittedName>
</protein>
<feature type="region of interest" description="Disordered" evidence="1">
    <location>
        <begin position="512"/>
        <end position="549"/>
    </location>
</feature>
<feature type="region of interest" description="Disordered" evidence="1">
    <location>
        <begin position="1"/>
        <end position="180"/>
    </location>
</feature>
<comment type="caution">
    <text evidence="2">The sequence shown here is derived from an EMBL/GenBank/DDBJ whole genome shotgun (WGS) entry which is preliminary data.</text>
</comment>
<proteinExistence type="predicted"/>
<evidence type="ECO:0000313" key="2">
    <source>
        <dbReference type="EMBL" id="GAA0162557.1"/>
    </source>
</evidence>
<feature type="compositionally biased region" description="Basic and acidic residues" evidence="1">
    <location>
        <begin position="32"/>
        <end position="54"/>
    </location>
</feature>
<feature type="compositionally biased region" description="Polar residues" evidence="1">
    <location>
        <begin position="512"/>
        <end position="522"/>
    </location>
</feature>